<comment type="subcellular location">
    <subcellularLocation>
        <location evidence="2">Cell projection</location>
    </subcellularLocation>
    <subcellularLocation>
        <location evidence="1">Cytoplasm</location>
        <location evidence="1">Cytoskeleton</location>
    </subcellularLocation>
</comment>
<dbReference type="InterPro" id="IPR036961">
    <property type="entry name" value="Kinesin_motor_dom_sf"/>
</dbReference>
<dbReference type="GO" id="GO:0051491">
    <property type="term" value="P:positive regulation of filopodium assembly"/>
    <property type="evidence" value="ECO:0007669"/>
    <property type="project" value="TreeGrafter"/>
</dbReference>
<comment type="similarity">
    <text evidence="11">Belongs to the TRAFAC class myosin-kinesin ATPase superfamily. Myosin family.</text>
</comment>
<keyword evidence="7 11" id="KW-0518">Myosin</keyword>
<feature type="domain" description="Myosin motor" evidence="12">
    <location>
        <begin position="1"/>
        <end position="328"/>
    </location>
</feature>
<evidence type="ECO:0000256" key="5">
    <source>
        <dbReference type="ARBA" id="ARBA00022741"/>
    </source>
</evidence>
<evidence type="ECO:0000256" key="6">
    <source>
        <dbReference type="ARBA" id="ARBA00022840"/>
    </source>
</evidence>
<dbReference type="GO" id="GO:0016459">
    <property type="term" value="C:myosin complex"/>
    <property type="evidence" value="ECO:0007669"/>
    <property type="project" value="UniProtKB-KW"/>
</dbReference>
<accession>A0A8J6AGL9</accession>
<dbReference type="GO" id="GO:0032426">
    <property type="term" value="C:stereocilium tip"/>
    <property type="evidence" value="ECO:0007669"/>
    <property type="project" value="TreeGrafter"/>
</dbReference>
<sequence length="328" mass="36877">CFHQLELTIIFDNSPDPSDPWKITRNIGKGIYRKVKVKEKNGPKTAITFLDPTYDIDEETEMEYNILQALSNHPNGTIHLDVKENNIPLTVLLNWCTLGCQLSSPALGTRGIHLKEHDFGWLPRYDTEFLEIMAIERHKCITQIDGKDVKSQKQLTEFIDIHQCMGSTGKKKNRLKYIHTKKDQCIVISREKNTRKTESAHILVEQLLVLEKSNNRNLQEKILQVNTLVETFGSACTTINDNFSLFGKYLEMNVTSSGISGATDCEVGQAGTLSLLATNLNLENTDFSSVTTEQPYLQGPHLQPQTLVNSALLLCTQADELQAALTSQ</sequence>
<dbReference type="EMBL" id="JAGFMF010011525">
    <property type="protein sequence ID" value="KAG8520668.1"/>
    <property type="molecule type" value="Genomic_DNA"/>
</dbReference>
<dbReference type="Gene3D" id="3.30.200.20">
    <property type="entry name" value="Phosphorylase Kinase, domain 1"/>
    <property type="match status" value="1"/>
</dbReference>
<keyword evidence="6" id="KW-0067">ATP-binding</keyword>
<keyword evidence="10" id="KW-0966">Cell projection</keyword>
<keyword evidence="11" id="KW-0009">Actin-binding</keyword>
<evidence type="ECO:0000256" key="1">
    <source>
        <dbReference type="ARBA" id="ARBA00004245"/>
    </source>
</evidence>
<dbReference type="OrthoDB" id="6108017at2759"/>
<evidence type="ECO:0000256" key="2">
    <source>
        <dbReference type="ARBA" id="ARBA00004316"/>
    </source>
</evidence>
<keyword evidence="14" id="KW-1185">Reference proteome</keyword>
<keyword evidence="9" id="KW-0206">Cytoskeleton</keyword>
<comment type="caution">
    <text evidence="13">The sequence shown here is derived from an EMBL/GenBank/DDBJ whole genome shotgun (WGS) entry which is preliminary data.</text>
</comment>
<evidence type="ECO:0000256" key="9">
    <source>
        <dbReference type="ARBA" id="ARBA00023212"/>
    </source>
</evidence>
<keyword evidence="3" id="KW-0963">Cytoplasm</keyword>
<dbReference type="PANTHER" id="PTHR46256">
    <property type="entry name" value="AGAP011099-PA"/>
    <property type="match status" value="1"/>
</dbReference>
<evidence type="ECO:0000256" key="3">
    <source>
        <dbReference type="ARBA" id="ARBA00022490"/>
    </source>
</evidence>
<keyword evidence="5" id="KW-0547">Nucleotide-binding</keyword>
<dbReference type="GO" id="GO:0004674">
    <property type="term" value="F:protein serine/threonine kinase activity"/>
    <property type="evidence" value="ECO:0007669"/>
    <property type="project" value="TreeGrafter"/>
</dbReference>
<proteinExistence type="inferred from homology"/>
<dbReference type="PRINTS" id="PR00193">
    <property type="entry name" value="MYOSINHEAVY"/>
</dbReference>
<dbReference type="GO" id="GO:0032433">
    <property type="term" value="C:filopodium tip"/>
    <property type="evidence" value="ECO:0007669"/>
    <property type="project" value="TreeGrafter"/>
</dbReference>
<evidence type="ECO:0000313" key="14">
    <source>
        <dbReference type="Proteomes" id="UP000700334"/>
    </source>
</evidence>
<evidence type="ECO:0000259" key="12">
    <source>
        <dbReference type="PROSITE" id="PS51456"/>
    </source>
</evidence>
<dbReference type="GO" id="GO:0030832">
    <property type="term" value="P:regulation of actin filament length"/>
    <property type="evidence" value="ECO:0007669"/>
    <property type="project" value="TreeGrafter"/>
</dbReference>
<keyword evidence="4" id="KW-0677">Repeat</keyword>
<name>A0A8J6AGL9_GALPY</name>
<keyword evidence="8" id="KW-0505">Motor protein</keyword>
<dbReference type="GO" id="GO:0005524">
    <property type="term" value="F:ATP binding"/>
    <property type="evidence" value="ECO:0007669"/>
    <property type="project" value="UniProtKB-KW"/>
</dbReference>
<dbReference type="GO" id="GO:0003779">
    <property type="term" value="F:actin binding"/>
    <property type="evidence" value="ECO:0007669"/>
    <property type="project" value="UniProtKB-KW"/>
</dbReference>
<protein>
    <submittedName>
        <fullName evidence="13">Myosin-IIIa</fullName>
    </submittedName>
</protein>
<comment type="caution">
    <text evidence="11">Lacks conserved residue(s) required for the propagation of feature annotation.</text>
</comment>
<dbReference type="InterPro" id="IPR001609">
    <property type="entry name" value="Myosin_head_motor_dom-like"/>
</dbReference>
<dbReference type="Gene3D" id="3.40.850.10">
    <property type="entry name" value="Kinesin motor domain"/>
    <property type="match status" value="1"/>
</dbReference>
<dbReference type="GO" id="GO:0000146">
    <property type="term" value="F:microfilament motor activity"/>
    <property type="evidence" value="ECO:0007669"/>
    <property type="project" value="TreeGrafter"/>
</dbReference>
<reference evidence="13" key="1">
    <citation type="journal article" date="2021" name="Evol. Appl.">
        <title>The genome of the Pyrenean desman and the effects of bottlenecks and inbreeding on the genomic landscape of an endangered species.</title>
        <authorList>
            <person name="Escoda L."/>
            <person name="Castresana J."/>
        </authorList>
    </citation>
    <scope>NUCLEOTIDE SEQUENCE</scope>
    <source>
        <strain evidence="13">IBE-C5619</strain>
    </source>
</reference>
<dbReference type="InterPro" id="IPR052409">
    <property type="entry name" value="Myosin-III_kinase_activity"/>
</dbReference>
<dbReference type="Pfam" id="PF00063">
    <property type="entry name" value="Myosin_head"/>
    <property type="match status" value="1"/>
</dbReference>
<evidence type="ECO:0000256" key="10">
    <source>
        <dbReference type="ARBA" id="ARBA00023273"/>
    </source>
</evidence>
<evidence type="ECO:0000256" key="4">
    <source>
        <dbReference type="ARBA" id="ARBA00022737"/>
    </source>
</evidence>
<dbReference type="Proteomes" id="UP000700334">
    <property type="component" value="Unassembled WGS sequence"/>
</dbReference>
<gene>
    <name evidence="13" type="ORF">J0S82_020276</name>
</gene>
<evidence type="ECO:0000256" key="11">
    <source>
        <dbReference type="PROSITE-ProRule" id="PRU00782"/>
    </source>
</evidence>
<dbReference type="GO" id="GO:0007605">
    <property type="term" value="P:sensory perception of sound"/>
    <property type="evidence" value="ECO:0007669"/>
    <property type="project" value="TreeGrafter"/>
</dbReference>
<evidence type="ECO:0000313" key="13">
    <source>
        <dbReference type="EMBL" id="KAG8520668.1"/>
    </source>
</evidence>
<organism evidence="13 14">
    <name type="scientific">Galemys pyrenaicus</name>
    <name type="common">Iberian desman</name>
    <name type="synonym">Pyrenean desman</name>
    <dbReference type="NCBI Taxonomy" id="202257"/>
    <lineage>
        <taxon>Eukaryota</taxon>
        <taxon>Metazoa</taxon>
        <taxon>Chordata</taxon>
        <taxon>Craniata</taxon>
        <taxon>Vertebrata</taxon>
        <taxon>Euteleostomi</taxon>
        <taxon>Mammalia</taxon>
        <taxon>Eutheria</taxon>
        <taxon>Laurasiatheria</taxon>
        <taxon>Eulipotyphla</taxon>
        <taxon>Talpidae</taxon>
        <taxon>Galemys</taxon>
    </lineage>
</organism>
<dbReference type="InterPro" id="IPR027417">
    <property type="entry name" value="P-loop_NTPase"/>
</dbReference>
<dbReference type="PANTHER" id="PTHR46256:SF3">
    <property type="entry name" value="MYOSIN MOTOR DOMAIN-CONTAINING PROTEIN"/>
    <property type="match status" value="1"/>
</dbReference>
<dbReference type="GO" id="GO:0001917">
    <property type="term" value="C:photoreceptor inner segment"/>
    <property type="evidence" value="ECO:0007669"/>
    <property type="project" value="TreeGrafter"/>
</dbReference>
<evidence type="ECO:0000256" key="8">
    <source>
        <dbReference type="ARBA" id="ARBA00023175"/>
    </source>
</evidence>
<dbReference type="AlphaFoldDB" id="A0A8J6AGL9"/>
<dbReference type="PROSITE" id="PS51456">
    <property type="entry name" value="MYOSIN_MOTOR"/>
    <property type="match status" value="1"/>
</dbReference>
<feature type="non-terminal residue" evidence="13">
    <location>
        <position position="1"/>
    </location>
</feature>
<dbReference type="SUPFAM" id="SSF52540">
    <property type="entry name" value="P-loop containing nucleoside triphosphate hydrolases"/>
    <property type="match status" value="1"/>
</dbReference>
<evidence type="ECO:0000256" key="7">
    <source>
        <dbReference type="ARBA" id="ARBA00023123"/>
    </source>
</evidence>